<evidence type="ECO:0000313" key="3">
    <source>
        <dbReference type="Proteomes" id="UP000019460"/>
    </source>
</evidence>
<name>W9VD72_9GAMM</name>
<evidence type="ECO:0000313" key="2">
    <source>
        <dbReference type="EMBL" id="EXJ13992.1"/>
    </source>
</evidence>
<dbReference type="Proteomes" id="UP000019460">
    <property type="component" value="Unassembled WGS sequence"/>
</dbReference>
<gene>
    <name evidence="2" type="ORF">D779_3192</name>
</gene>
<dbReference type="eggNOG" id="COG3258">
    <property type="taxonomic scope" value="Bacteria"/>
</dbReference>
<feature type="domain" description="Tll0287-like" evidence="1">
    <location>
        <begin position="82"/>
        <end position="234"/>
    </location>
</feature>
<evidence type="ECO:0000259" key="1">
    <source>
        <dbReference type="Pfam" id="PF11845"/>
    </source>
</evidence>
<dbReference type="Pfam" id="PF11845">
    <property type="entry name" value="Tll0287-like"/>
    <property type="match status" value="1"/>
</dbReference>
<organism evidence="2 3">
    <name type="scientific">Imhoffiella purpurea</name>
    <dbReference type="NCBI Taxonomy" id="1249627"/>
    <lineage>
        <taxon>Bacteria</taxon>
        <taxon>Pseudomonadati</taxon>
        <taxon>Pseudomonadota</taxon>
        <taxon>Gammaproteobacteria</taxon>
        <taxon>Chromatiales</taxon>
        <taxon>Chromatiaceae</taxon>
        <taxon>Imhoffiella</taxon>
    </lineage>
</organism>
<dbReference type="STRING" id="1249627.D779_3192"/>
<reference evidence="2 3" key="1">
    <citation type="submission" date="2012-11" db="EMBL/GenBank/DDBJ databases">
        <title>Genome assembly of Thiorhodococcus sp. AK35.</title>
        <authorList>
            <person name="Nupur N."/>
            <person name="Khatri I."/>
            <person name="Subramanian S."/>
            <person name="Pinnaka A."/>
        </authorList>
    </citation>
    <scope>NUCLEOTIDE SEQUENCE [LARGE SCALE GENOMIC DNA]</scope>
    <source>
        <strain evidence="2 3">AK35</strain>
    </source>
</reference>
<dbReference type="EMBL" id="AONC01000052">
    <property type="protein sequence ID" value="EXJ13992.1"/>
    <property type="molecule type" value="Genomic_DNA"/>
</dbReference>
<protein>
    <submittedName>
        <fullName evidence="2">Cytochrome c family protein</fullName>
    </submittedName>
</protein>
<sequence length="235" mass="25496">MRSIKGTGVRDPHTKEGANIAPDAIDRNLQERISTLSNNEENRLMHKISQAIALALLTTSGTALAETAATDPKVVEAKGLIKEFATQLQGELQTAMQEGGPVESIRVCKERAPAIASSLGHSSGWEVGRTSLGVRNAALNTPDEWERSVLNQFEERKAEGESIETMAYSEVVDTENGQRFRFMKAIPTQEVCLACHGSQITPEVTAALDENYPDDQARGFSLGDIRGAFTLSKPL</sequence>
<comment type="caution">
    <text evidence="2">The sequence shown here is derived from an EMBL/GenBank/DDBJ whole genome shotgun (WGS) entry which is preliminary data.</text>
</comment>
<dbReference type="InterPro" id="IPR021796">
    <property type="entry name" value="Tll0287-like_dom"/>
</dbReference>
<keyword evidence="3" id="KW-1185">Reference proteome</keyword>
<dbReference type="Gene3D" id="3.30.450.290">
    <property type="match status" value="1"/>
</dbReference>
<dbReference type="AlphaFoldDB" id="W9VD72"/>
<accession>W9VD72</accession>
<proteinExistence type="predicted"/>